<dbReference type="PATRIC" id="fig|29311.18.peg.3440"/>
<dbReference type="STRING" id="1202450.B586_02790"/>
<name>A0A0I9ULH4_9MYCO</name>
<evidence type="ECO:0000313" key="2">
    <source>
        <dbReference type="Proteomes" id="UP000036334"/>
    </source>
</evidence>
<accession>A0A0I9ULH4</accession>
<dbReference type="OrthoDB" id="4731902at2"/>
<dbReference type="RefSeq" id="WP_047316817.1">
    <property type="nucleotide sequence ID" value="NZ_LDPQ01000041.1"/>
</dbReference>
<proteinExistence type="predicted"/>
<reference evidence="1 2" key="1">
    <citation type="submission" date="2015-05" db="EMBL/GenBank/DDBJ databases">
        <title>Genome sequence of Mycobacterium haemophilum.</title>
        <authorList>
            <person name="Greninger A.L."/>
            <person name="Cunningham G."/>
            <person name="Miller S."/>
        </authorList>
    </citation>
    <scope>NUCLEOTIDE SEQUENCE [LARGE SCALE GENOMIC DNA]</scope>
    <source>
        <strain evidence="2">UC1</strain>
    </source>
</reference>
<gene>
    <name evidence="1" type="ORF">ABH38_19870</name>
</gene>
<dbReference type="Proteomes" id="UP000036334">
    <property type="component" value="Unassembled WGS sequence"/>
</dbReference>
<keyword evidence="2" id="KW-1185">Reference proteome</keyword>
<dbReference type="EMBL" id="LDPR01000034">
    <property type="protein sequence ID" value="KLO34077.1"/>
    <property type="molecule type" value="Genomic_DNA"/>
</dbReference>
<dbReference type="AlphaFoldDB" id="A0A0I9ULH4"/>
<comment type="caution">
    <text evidence="1">The sequence shown here is derived from an EMBL/GenBank/DDBJ whole genome shotgun (WGS) entry which is preliminary data.</text>
</comment>
<dbReference type="InterPro" id="IPR022536">
    <property type="entry name" value="EspC"/>
</dbReference>
<protein>
    <submittedName>
        <fullName evidence="1">Secretion protein EspF</fullName>
    </submittedName>
</protein>
<dbReference type="Pfam" id="PF10824">
    <property type="entry name" value="T7SS_ESX_EspC"/>
    <property type="match status" value="1"/>
</dbReference>
<dbReference type="GO" id="GO:0009306">
    <property type="term" value="P:protein secretion"/>
    <property type="evidence" value="ECO:0007669"/>
    <property type="project" value="InterPro"/>
</dbReference>
<evidence type="ECO:0000313" key="1">
    <source>
        <dbReference type="EMBL" id="KLO34077.1"/>
    </source>
</evidence>
<organism evidence="1 2">
    <name type="scientific">Mycobacterium haemophilum</name>
    <dbReference type="NCBI Taxonomy" id="29311"/>
    <lineage>
        <taxon>Bacteria</taxon>
        <taxon>Bacillati</taxon>
        <taxon>Actinomycetota</taxon>
        <taxon>Actinomycetes</taxon>
        <taxon>Mycobacteriales</taxon>
        <taxon>Mycobacteriaceae</taxon>
        <taxon>Mycobacterium</taxon>
    </lineage>
</organism>
<sequence length="104" mass="10709">MTTILGVIPSWLQTLGGMQNTISGDVKTATGKVTGISQRVSQTHGSYTSQFNNVLATLETTRNQAGTGVAGVSSSLGSSLLQAAAAYLNTDIFGGQTLNKTVNM</sequence>